<accession>A0A1L8SP03</accession>
<sequence>MVNVLSNETLLKQMTAIQKAGNNVTLREDNARAFVMDAVASSATLQKLYVHFANSGTGSIDKLGVKRRTLKEHKGTLTEPTGTDIAEENEVKYNLSALYLDTWIENSNTFYTARTRGQDVRQALLGLMQQQFAADTQDLAFNGDEADADAFLKLNDGFIVQAKANAAVKHSFTKLPKITTLTKVIGQFQDKYINSTFVWHMSRSTNAHYVAEIQNRQTNLGDATITDGKVTMISGYPVEVVDSMKNGVILFTPFSNLATVWGLNVTLTTAAQDTASVAKQATYHFMKEDIDFVIRENNMIGYIDGSGSEDEETFLPAG</sequence>
<dbReference type="SUPFAM" id="SSF56563">
    <property type="entry name" value="Major capsid protein gp5"/>
    <property type="match status" value="1"/>
</dbReference>
<dbReference type="STRING" id="319970.RV00_GL001005"/>
<dbReference type="RefSeq" id="WP_071863346.1">
    <property type="nucleotide sequence ID" value="NZ_JBHLVS010000005.1"/>
</dbReference>
<dbReference type="AlphaFoldDB" id="A0A1L8SP03"/>
<name>A0A1L8SP03_9ENTE</name>
<protein>
    <recommendedName>
        <fullName evidence="3">Phage capsid protein</fullName>
    </recommendedName>
</protein>
<evidence type="ECO:0008006" key="3">
    <source>
        <dbReference type="Google" id="ProtNLM"/>
    </source>
</evidence>
<reference evidence="1 2" key="1">
    <citation type="submission" date="2014-12" db="EMBL/GenBank/DDBJ databases">
        <title>Draft genome sequences of 29 type strains of Enterococci.</title>
        <authorList>
            <person name="Zhong Z."/>
            <person name="Sun Z."/>
            <person name="Liu W."/>
            <person name="Zhang W."/>
            <person name="Zhang H."/>
        </authorList>
    </citation>
    <scope>NUCLEOTIDE SEQUENCE [LARGE SCALE GENOMIC DNA]</scope>
    <source>
        <strain evidence="1 2">DSM 22802</strain>
    </source>
</reference>
<evidence type="ECO:0000313" key="1">
    <source>
        <dbReference type="EMBL" id="OJG33751.1"/>
    </source>
</evidence>
<organism evidence="1 2">
    <name type="scientific">Enterococcus devriesei</name>
    <dbReference type="NCBI Taxonomy" id="319970"/>
    <lineage>
        <taxon>Bacteria</taxon>
        <taxon>Bacillati</taxon>
        <taxon>Bacillota</taxon>
        <taxon>Bacilli</taxon>
        <taxon>Lactobacillales</taxon>
        <taxon>Enterococcaceae</taxon>
        <taxon>Enterococcus</taxon>
    </lineage>
</organism>
<dbReference type="Proteomes" id="UP000183700">
    <property type="component" value="Unassembled WGS sequence"/>
</dbReference>
<gene>
    <name evidence="1" type="ORF">RV00_GL001005</name>
</gene>
<evidence type="ECO:0000313" key="2">
    <source>
        <dbReference type="Proteomes" id="UP000183700"/>
    </source>
</evidence>
<dbReference type="OrthoDB" id="2079182at2"/>
<keyword evidence="2" id="KW-1185">Reference proteome</keyword>
<proteinExistence type="predicted"/>
<dbReference type="EMBL" id="JXKM01000017">
    <property type="protein sequence ID" value="OJG33751.1"/>
    <property type="molecule type" value="Genomic_DNA"/>
</dbReference>
<comment type="caution">
    <text evidence="1">The sequence shown here is derived from an EMBL/GenBank/DDBJ whole genome shotgun (WGS) entry which is preliminary data.</text>
</comment>